<name>A0A0S4JH31_BODSA</name>
<dbReference type="AlphaFoldDB" id="A0A0S4JH31"/>
<protein>
    <submittedName>
        <fullName evidence="1">Uncharacterized protein</fullName>
    </submittedName>
</protein>
<keyword evidence="2" id="KW-1185">Reference proteome</keyword>
<gene>
    <name evidence="1" type="ORF">BSAL_02225</name>
</gene>
<proteinExistence type="predicted"/>
<sequence length="139" mass="15850">MAAVNHAPCALDASLWRECLKTFDYSPEKPQGACEKQRGSYYACMKDWRGKTGVAYSAKDFQTTDKCSKEAETFHTCMMSGMFEIANCKSAMLRLKACGYRNDESIRKALADDEEVLAYVAQQDLKQRRHWWDKIIGKA</sequence>
<reference evidence="2" key="1">
    <citation type="submission" date="2015-09" db="EMBL/GenBank/DDBJ databases">
        <authorList>
            <consortium name="Pathogen Informatics"/>
        </authorList>
    </citation>
    <scope>NUCLEOTIDE SEQUENCE [LARGE SCALE GENOMIC DNA]</scope>
    <source>
        <strain evidence="2">Lake Konstanz</strain>
    </source>
</reference>
<dbReference type="VEuPathDB" id="TriTrypDB:BSAL_02225"/>
<evidence type="ECO:0000313" key="1">
    <source>
        <dbReference type="EMBL" id="CUG90831.1"/>
    </source>
</evidence>
<dbReference type="EMBL" id="CYKH01001867">
    <property type="protein sequence ID" value="CUG90831.1"/>
    <property type="molecule type" value="Genomic_DNA"/>
</dbReference>
<accession>A0A0S4JH31</accession>
<dbReference type="Proteomes" id="UP000051952">
    <property type="component" value="Unassembled WGS sequence"/>
</dbReference>
<organism evidence="1 2">
    <name type="scientific">Bodo saltans</name>
    <name type="common">Flagellated protozoan</name>
    <dbReference type="NCBI Taxonomy" id="75058"/>
    <lineage>
        <taxon>Eukaryota</taxon>
        <taxon>Discoba</taxon>
        <taxon>Euglenozoa</taxon>
        <taxon>Kinetoplastea</taxon>
        <taxon>Metakinetoplastina</taxon>
        <taxon>Eubodonida</taxon>
        <taxon>Bodonidae</taxon>
        <taxon>Bodo</taxon>
    </lineage>
</organism>
<dbReference type="OMA" id="KLWRECL"/>
<evidence type="ECO:0000313" key="2">
    <source>
        <dbReference type="Proteomes" id="UP000051952"/>
    </source>
</evidence>
<dbReference type="OrthoDB" id="13601at2759"/>